<dbReference type="OrthoDB" id="107551at2"/>
<reference evidence="9 10" key="1">
    <citation type="submission" date="2017-02" db="EMBL/GenBank/DDBJ databases">
        <authorList>
            <person name="Peterson S.W."/>
        </authorList>
    </citation>
    <scope>NUCLEOTIDE SEQUENCE [LARGE SCALE GENOMIC DNA]</scope>
    <source>
        <strain evidence="9 10">ATCC BAA-1030</strain>
    </source>
</reference>
<gene>
    <name evidence="9" type="ORF">SAMN02745116_01014</name>
</gene>
<evidence type="ECO:0000256" key="5">
    <source>
        <dbReference type="ARBA" id="ARBA00022801"/>
    </source>
</evidence>
<dbReference type="GO" id="GO:0006004">
    <property type="term" value="P:fucose metabolic process"/>
    <property type="evidence" value="ECO:0007669"/>
    <property type="project" value="InterPro"/>
</dbReference>
<sequence>MNKDYIRVRNFEKLGLGLFVHWGLYSILSQGEWTERIHKIPKEEYEKLIEQFSAEDFSAKELVRLAKKMGAKYITLTTKHHEGFYLYDTKGFSDFDVMHSPAKRDLVKEFVDACREEDILPFFYMATFDWHSELFEEDFNGFLDYLKDSVEILCKNYGDIGGFWFDGNWSRLDSDWKLDELYSMIRSYQPNAMIINNTGLDDRGTIVHQEVDAVTFEKGTPETVKQVNKDEKYIAGEICTTLNYHWGVAHQDLDYKSLPEILELMCFARRVGTNFLLNISPLASGAIPVICQEYMKMIGQWLEVFGESFYETETSEIYTKSNEKDFALETSDSVYFFMHDLRVIGDENVVLRGDAVNPRSFLQVKQELKNLRWLDNEEKLTFSQDVAKGLLTMDATGYRYGVNWVVRVAKADKV</sequence>
<evidence type="ECO:0000259" key="8">
    <source>
        <dbReference type="Pfam" id="PF01120"/>
    </source>
</evidence>
<organism evidence="9 10">
    <name type="scientific">Pilibacter termitis</name>
    <dbReference type="NCBI Taxonomy" id="263852"/>
    <lineage>
        <taxon>Bacteria</taxon>
        <taxon>Bacillati</taxon>
        <taxon>Bacillota</taxon>
        <taxon>Bacilli</taxon>
        <taxon>Lactobacillales</taxon>
        <taxon>Enterococcaceae</taxon>
        <taxon>Pilibacter</taxon>
    </lineage>
</organism>
<evidence type="ECO:0000313" key="10">
    <source>
        <dbReference type="Proteomes" id="UP000190328"/>
    </source>
</evidence>
<dbReference type="EMBL" id="FUXI01000009">
    <property type="protein sequence ID" value="SJZ63935.1"/>
    <property type="molecule type" value="Genomic_DNA"/>
</dbReference>
<protein>
    <recommendedName>
        <fullName evidence="3">alpha-L-fucosidase</fullName>
        <ecNumber evidence="3">3.2.1.51</ecNumber>
    </recommendedName>
</protein>
<dbReference type="RefSeq" id="WP_078806938.1">
    <property type="nucleotide sequence ID" value="NZ_FUXI01000009.1"/>
</dbReference>
<dbReference type="GO" id="GO:0016139">
    <property type="term" value="P:glycoside catabolic process"/>
    <property type="evidence" value="ECO:0007669"/>
    <property type="project" value="TreeGrafter"/>
</dbReference>
<dbReference type="PANTHER" id="PTHR10030">
    <property type="entry name" value="ALPHA-L-FUCOSIDASE"/>
    <property type="match status" value="1"/>
</dbReference>
<evidence type="ECO:0000256" key="6">
    <source>
        <dbReference type="ARBA" id="ARBA00023295"/>
    </source>
</evidence>
<comment type="function">
    <text evidence="1">Alpha-L-fucosidase is responsible for hydrolyzing the alpha-1,6-linked fucose joined to the reducing-end N-acetylglucosamine of the carbohydrate moieties of glycoproteins.</text>
</comment>
<dbReference type="PRINTS" id="PR00741">
    <property type="entry name" value="GLHYDRLASE29"/>
</dbReference>
<dbReference type="PANTHER" id="PTHR10030:SF37">
    <property type="entry name" value="ALPHA-L-FUCOSIDASE-RELATED"/>
    <property type="match status" value="1"/>
</dbReference>
<evidence type="ECO:0000256" key="3">
    <source>
        <dbReference type="ARBA" id="ARBA00012662"/>
    </source>
</evidence>
<evidence type="ECO:0000313" key="9">
    <source>
        <dbReference type="EMBL" id="SJZ63935.1"/>
    </source>
</evidence>
<evidence type="ECO:0000256" key="2">
    <source>
        <dbReference type="ARBA" id="ARBA00007951"/>
    </source>
</evidence>
<name>A0A1T4MAJ5_9ENTE</name>
<keyword evidence="5" id="KW-0378">Hydrolase</keyword>
<dbReference type="InterPro" id="IPR057739">
    <property type="entry name" value="Glyco_hydro_29_N"/>
</dbReference>
<dbReference type="AlphaFoldDB" id="A0A1T4MAJ5"/>
<dbReference type="Proteomes" id="UP000190328">
    <property type="component" value="Unassembled WGS sequence"/>
</dbReference>
<dbReference type="GO" id="GO:0005764">
    <property type="term" value="C:lysosome"/>
    <property type="evidence" value="ECO:0007669"/>
    <property type="project" value="TreeGrafter"/>
</dbReference>
<evidence type="ECO:0000256" key="4">
    <source>
        <dbReference type="ARBA" id="ARBA00022729"/>
    </source>
</evidence>
<evidence type="ECO:0000256" key="7">
    <source>
        <dbReference type="PIRSR" id="PIRSR001092-1"/>
    </source>
</evidence>
<dbReference type="InterPro" id="IPR016286">
    <property type="entry name" value="FUC_metazoa-typ"/>
</dbReference>
<feature type="domain" description="Glycoside hydrolase family 29 N-terminal" evidence="8">
    <location>
        <begin position="11"/>
        <end position="307"/>
    </location>
</feature>
<evidence type="ECO:0000256" key="1">
    <source>
        <dbReference type="ARBA" id="ARBA00004071"/>
    </source>
</evidence>
<dbReference type="SMART" id="SM00812">
    <property type="entry name" value="Alpha_L_fucos"/>
    <property type="match status" value="1"/>
</dbReference>
<dbReference type="InterPro" id="IPR017853">
    <property type="entry name" value="GH"/>
</dbReference>
<dbReference type="GO" id="GO:0004560">
    <property type="term" value="F:alpha-L-fucosidase activity"/>
    <property type="evidence" value="ECO:0007669"/>
    <property type="project" value="InterPro"/>
</dbReference>
<dbReference type="STRING" id="263852.SAMN02745116_01014"/>
<dbReference type="Gene3D" id="3.20.20.80">
    <property type="entry name" value="Glycosidases"/>
    <property type="match status" value="1"/>
</dbReference>
<keyword evidence="4" id="KW-0732">Signal</keyword>
<dbReference type="Pfam" id="PF01120">
    <property type="entry name" value="Alpha_L_fucos"/>
    <property type="match status" value="1"/>
</dbReference>
<dbReference type="InterPro" id="IPR000933">
    <property type="entry name" value="Glyco_hydro_29"/>
</dbReference>
<accession>A0A1T4MAJ5</accession>
<proteinExistence type="inferred from homology"/>
<dbReference type="EC" id="3.2.1.51" evidence="3"/>
<feature type="site" description="May be important for catalysis" evidence="7">
    <location>
        <position position="239"/>
    </location>
</feature>
<dbReference type="SUPFAM" id="SSF51445">
    <property type="entry name" value="(Trans)glycosidases"/>
    <property type="match status" value="1"/>
</dbReference>
<keyword evidence="10" id="KW-1185">Reference proteome</keyword>
<dbReference type="PIRSF" id="PIRSF001092">
    <property type="entry name" value="Alpha-L-fucosidase"/>
    <property type="match status" value="1"/>
</dbReference>
<keyword evidence="6" id="KW-0326">Glycosidase</keyword>
<comment type="similarity">
    <text evidence="2">Belongs to the glycosyl hydrolase 29 family.</text>
</comment>